<dbReference type="Proteomes" id="UP001530293">
    <property type="component" value="Unassembled WGS sequence"/>
</dbReference>
<comment type="caution">
    <text evidence="2">The sequence shown here is derived from an EMBL/GenBank/DDBJ whole genome shotgun (WGS) entry which is preliminary data.</text>
</comment>
<feature type="compositionally biased region" description="Polar residues" evidence="1">
    <location>
        <begin position="93"/>
        <end position="108"/>
    </location>
</feature>
<reference evidence="2 3" key="1">
    <citation type="submission" date="2024-10" db="EMBL/GenBank/DDBJ databases">
        <title>Updated reference genomes for cyclostephanoid diatoms.</title>
        <authorList>
            <person name="Roberts W.R."/>
            <person name="Alverson A.J."/>
        </authorList>
    </citation>
    <scope>NUCLEOTIDE SEQUENCE [LARGE SCALE GENOMIC DNA]</scope>
    <source>
        <strain evidence="2 3">AJA232-27</strain>
    </source>
</reference>
<evidence type="ECO:0000313" key="3">
    <source>
        <dbReference type="Proteomes" id="UP001530293"/>
    </source>
</evidence>
<sequence>MPLCNAIVEYFQVMSVASTGKDVAVANVALIRPCNRRQWHPMPVYSLHGPIDRYDLVPPAMLTIRDSSNGNNCRNNWTIISIISDVHASSSKDANVNQNSHASNATEASESDVARNINSDMDAKCGWTYSARILSKETMP</sequence>
<name>A0ABD3MBJ9_9STRA</name>
<gene>
    <name evidence="2" type="ORF">ACHAWU_009656</name>
</gene>
<feature type="region of interest" description="Disordered" evidence="1">
    <location>
        <begin position="93"/>
        <end position="112"/>
    </location>
</feature>
<proteinExistence type="predicted"/>
<keyword evidence="3" id="KW-1185">Reference proteome</keyword>
<evidence type="ECO:0000313" key="2">
    <source>
        <dbReference type="EMBL" id="KAL3760977.1"/>
    </source>
</evidence>
<evidence type="ECO:0000256" key="1">
    <source>
        <dbReference type="SAM" id="MobiDB-lite"/>
    </source>
</evidence>
<dbReference type="EMBL" id="JALLBG020000168">
    <property type="protein sequence ID" value="KAL3760977.1"/>
    <property type="molecule type" value="Genomic_DNA"/>
</dbReference>
<accession>A0ABD3MBJ9</accession>
<dbReference type="AlphaFoldDB" id="A0ABD3MBJ9"/>
<organism evidence="2 3">
    <name type="scientific">Discostella pseudostelligera</name>
    <dbReference type="NCBI Taxonomy" id="259834"/>
    <lineage>
        <taxon>Eukaryota</taxon>
        <taxon>Sar</taxon>
        <taxon>Stramenopiles</taxon>
        <taxon>Ochrophyta</taxon>
        <taxon>Bacillariophyta</taxon>
        <taxon>Coscinodiscophyceae</taxon>
        <taxon>Thalassiosirophycidae</taxon>
        <taxon>Stephanodiscales</taxon>
        <taxon>Stephanodiscaceae</taxon>
        <taxon>Discostella</taxon>
    </lineage>
</organism>
<protein>
    <submittedName>
        <fullName evidence="2">Uncharacterized protein</fullName>
    </submittedName>
</protein>